<comment type="caution">
    <text evidence="1">The sequence shown here is derived from an EMBL/GenBank/DDBJ whole genome shotgun (WGS) entry which is preliminary data.</text>
</comment>
<evidence type="ECO:0000313" key="1">
    <source>
        <dbReference type="EMBL" id="MFC4824754.1"/>
    </source>
</evidence>
<accession>A0ABD5Q1Z8</accession>
<dbReference type="Proteomes" id="UP001595945">
    <property type="component" value="Unassembled WGS sequence"/>
</dbReference>
<dbReference type="GeneID" id="73044548"/>
<reference evidence="1 2" key="1">
    <citation type="journal article" date="2019" name="Int. J. Syst. Evol. Microbiol.">
        <title>The Global Catalogue of Microorganisms (GCM) 10K type strain sequencing project: providing services to taxonomists for standard genome sequencing and annotation.</title>
        <authorList>
            <consortium name="The Broad Institute Genomics Platform"/>
            <consortium name="The Broad Institute Genome Sequencing Center for Infectious Disease"/>
            <person name="Wu L."/>
            <person name="Ma J."/>
        </authorList>
    </citation>
    <scope>NUCLEOTIDE SEQUENCE [LARGE SCALE GENOMIC DNA]</scope>
    <source>
        <strain evidence="1 2">XZYJ18</strain>
    </source>
</reference>
<dbReference type="AlphaFoldDB" id="A0ABD5Q1Z8"/>
<name>A0ABD5Q1Z8_9EURY</name>
<evidence type="ECO:0008006" key="3">
    <source>
        <dbReference type="Google" id="ProtNLM"/>
    </source>
</evidence>
<dbReference type="Pfam" id="PF26511">
    <property type="entry name" value="DUF8172"/>
    <property type="match status" value="1"/>
</dbReference>
<keyword evidence="2" id="KW-1185">Reference proteome</keyword>
<dbReference type="EMBL" id="JBHSHT010000001">
    <property type="protein sequence ID" value="MFC4824754.1"/>
    <property type="molecule type" value="Genomic_DNA"/>
</dbReference>
<organism evidence="1 2">
    <name type="scientific">Halorussus aquaticus</name>
    <dbReference type="NCBI Taxonomy" id="2953748"/>
    <lineage>
        <taxon>Archaea</taxon>
        <taxon>Methanobacteriati</taxon>
        <taxon>Methanobacteriota</taxon>
        <taxon>Stenosarchaea group</taxon>
        <taxon>Halobacteria</taxon>
        <taxon>Halobacteriales</taxon>
        <taxon>Haladaptataceae</taxon>
        <taxon>Halorussus</taxon>
    </lineage>
</organism>
<dbReference type="RefSeq" id="WP_254269525.1">
    <property type="nucleotide sequence ID" value="NZ_CP100400.1"/>
</dbReference>
<proteinExistence type="predicted"/>
<dbReference type="InterPro" id="IPR058485">
    <property type="entry name" value="DUF8172"/>
</dbReference>
<sequence>MGMVPYHLDLGEVVLSLEFANPDPAVVQKQREQYENNSASRTGKLRTEIQKHSLKRHIHCLYTAELFPPELPDDYDEGLSDAEQVLVDTVLYAFTGVKERCESRGEPLQWYKKPDFTEIVSQFERVQWRQSVPEVAGNLLSNLILGHPLPNANHRTAISVVRTYLESVAPEVEAPKAGTDQGAWHSWANDYIRESKRLLTLRRNATTFHYLEQWGCSTVVRKGSIEIELSNRELNVADPHSHFGRLHQKKSTEFVIELIKRAGKEELLTRTDDGKSAFISRLR</sequence>
<evidence type="ECO:0000313" key="2">
    <source>
        <dbReference type="Proteomes" id="UP001595945"/>
    </source>
</evidence>
<protein>
    <recommendedName>
        <fullName evidence="3">Fido domain-containing protein</fullName>
    </recommendedName>
</protein>
<gene>
    <name evidence="1" type="ORF">ACFO9K_10830</name>
</gene>